<name>A0A0P1B2J4_PLAHL</name>
<dbReference type="OMA" id="WKMTSLN"/>
<dbReference type="Proteomes" id="UP000054928">
    <property type="component" value="Unassembled WGS sequence"/>
</dbReference>
<dbReference type="OrthoDB" id="73862at2759"/>
<dbReference type="AlphaFoldDB" id="A0A0P1B2J4"/>
<reference evidence="3" key="1">
    <citation type="submission" date="2014-09" db="EMBL/GenBank/DDBJ databases">
        <authorList>
            <person name="Sharma Rahul"/>
            <person name="Thines Marco"/>
        </authorList>
    </citation>
    <scope>NUCLEOTIDE SEQUENCE [LARGE SCALE GENOMIC DNA]</scope>
</reference>
<evidence type="ECO:0000313" key="2">
    <source>
        <dbReference type="EMBL" id="CEG48004.1"/>
    </source>
</evidence>
<evidence type="ECO:0000313" key="3">
    <source>
        <dbReference type="Proteomes" id="UP000054928"/>
    </source>
</evidence>
<evidence type="ECO:0000256" key="1">
    <source>
        <dbReference type="SAM" id="MobiDB-lite"/>
    </source>
</evidence>
<keyword evidence="3" id="KW-1185">Reference proteome</keyword>
<feature type="region of interest" description="Disordered" evidence="1">
    <location>
        <begin position="1"/>
        <end position="25"/>
    </location>
</feature>
<proteinExistence type="predicted"/>
<dbReference type="EMBL" id="CCYD01002887">
    <property type="protein sequence ID" value="CEG48004.1"/>
    <property type="molecule type" value="Genomic_DNA"/>
</dbReference>
<organism evidence="2 3">
    <name type="scientific">Plasmopara halstedii</name>
    <name type="common">Downy mildew of sunflower</name>
    <dbReference type="NCBI Taxonomy" id="4781"/>
    <lineage>
        <taxon>Eukaryota</taxon>
        <taxon>Sar</taxon>
        <taxon>Stramenopiles</taxon>
        <taxon>Oomycota</taxon>
        <taxon>Peronosporomycetes</taxon>
        <taxon>Peronosporales</taxon>
        <taxon>Peronosporaceae</taxon>
        <taxon>Plasmopara</taxon>
    </lineage>
</organism>
<protein>
    <submittedName>
        <fullName evidence="2">Uncharacterized protein</fullName>
    </submittedName>
</protein>
<sequence>MSTHRAHSTAYRYRDSKDINAPPPNLKIMSNSERGKYYRRRRKYYGARLTKDVAELRNEIAALTFSRQVQRELTLSIQRTPSGAAARIVSEYCSLFCHGTPVRLAIDEQNASAALVAQATNAQRGFLTAVAAENSLSVSQVTDPPVVTTENCFDEEHLDVSITAELRVRFSRRTVEEIFPHVLGDEALTQALIGLEVAYPCVNRFRFDNINESRISALITKDHLIGDESDGRQLAVMEILEKEKLPTLRDCSSKEPLLPHSWSIKKRPREDDWVTIVSDDELSFEPSIQKLPDRLNLAYILCE</sequence>
<dbReference type="RefSeq" id="XP_024584373.1">
    <property type="nucleotide sequence ID" value="XM_024719034.1"/>
</dbReference>
<accession>A0A0P1B2J4</accession>
<dbReference type="GeneID" id="36400541"/>